<dbReference type="PROSITE" id="PS50203">
    <property type="entry name" value="CALPAIN_CAT"/>
    <property type="match status" value="1"/>
</dbReference>
<gene>
    <name evidence="7" type="ORF">BBK14_18430</name>
</gene>
<keyword evidence="4 5" id="KW-0788">Thiol protease</keyword>
<proteinExistence type="inferred from homology"/>
<evidence type="ECO:0000256" key="4">
    <source>
        <dbReference type="ARBA" id="ARBA00022807"/>
    </source>
</evidence>
<dbReference type="SUPFAM" id="SSF54001">
    <property type="entry name" value="Cysteine proteinases"/>
    <property type="match status" value="1"/>
</dbReference>
<dbReference type="PANTHER" id="PTHR10183">
    <property type="entry name" value="CALPAIN"/>
    <property type="match status" value="1"/>
</dbReference>
<dbReference type="InterPro" id="IPR001300">
    <property type="entry name" value="Peptidase_C2_calpain_cat"/>
</dbReference>
<dbReference type="InterPro" id="IPR038765">
    <property type="entry name" value="Papain-like_cys_pep_sf"/>
</dbReference>
<evidence type="ECO:0000313" key="8">
    <source>
        <dbReference type="Proteomes" id="UP000179769"/>
    </source>
</evidence>
<sequence>MSIKGQRIEGQWIEGQWAERAPVAAAAAVLRRVAVESSSLLAPVIVLDDDKTWRSPWQRRCHGRIDEWTSALAAGARAAREQAVRLEFLAARGAWGAVTLGPAAVSAPRSPVSHPAVVGVAFSPERLAELARRLRRAADDAARLAAEVRRVAHALPGDMGGALAAEGCCRGLDRVAAEAPDMAGAIDGRLAYAASGASGASAGFGGSGGFATSAPAVERAPGPEMQHAARLTEPRSAGADTARTVAELTASIGADPFRLDPRELSELSTRLGRLGPAELRAVIGGLRGRPLEVLAAAVRIAPTRVELRTLGLLPAVLSLGDLLLRGAPASMVAEIARLFPGLEPSMGGRYRPWAYTAGHPPSTGDLTMRDHGRDPVWASGVTPSDVGQGAVGDCYLLAALIGIAQADPGLLRRNLRENPNGTVSVTVHLPTGAVPVTVTRSLPARAGAGQEIAADADNAAGEPELWAALYEKACARMAGSYARLEGGDPATAMEYLTGTTAARRPPSAVGVDELAARLAAGGVVTVVTRSDLPPGCGLVPNHAYAVLKADARTGQVLLRNPWDQTGTDNRLDWRDWDGLKPALAGVQWASTGRGPPAR</sequence>
<keyword evidence="2 5" id="KW-0645">Protease</keyword>
<evidence type="ECO:0000256" key="5">
    <source>
        <dbReference type="PROSITE-ProRule" id="PRU00239"/>
    </source>
</evidence>
<dbReference type="OrthoDB" id="4617536at2"/>
<dbReference type="Proteomes" id="UP000179769">
    <property type="component" value="Unassembled WGS sequence"/>
</dbReference>
<feature type="active site" evidence="5">
    <location>
        <position position="542"/>
    </location>
</feature>
<name>A0A1S1Q3D5_9ACTN</name>
<dbReference type="Pfam" id="PF00648">
    <property type="entry name" value="Peptidase_C2"/>
    <property type="match status" value="1"/>
</dbReference>
<reference evidence="8" key="1">
    <citation type="submission" date="2016-07" db="EMBL/GenBank/DDBJ databases">
        <title>Frankia sp. NRRL B-16219 Genome sequencing.</title>
        <authorList>
            <person name="Ghodhbane-Gtari F."/>
            <person name="Swanson E."/>
            <person name="Gueddou A."/>
            <person name="Louati M."/>
            <person name="Nouioui I."/>
            <person name="Hezbri K."/>
            <person name="Abebe-Akele F."/>
            <person name="Simpson S."/>
            <person name="Morris K."/>
            <person name="Thomas K."/>
            <person name="Gtari M."/>
            <person name="Tisa L.S."/>
        </authorList>
    </citation>
    <scope>NUCLEOTIDE SEQUENCE [LARGE SCALE GENOMIC DNA]</scope>
    <source>
        <strain evidence="8">NRRL B-16219</strain>
    </source>
</reference>
<dbReference type="PANTHER" id="PTHR10183:SF379">
    <property type="entry name" value="CALPAIN-5"/>
    <property type="match status" value="1"/>
</dbReference>
<evidence type="ECO:0000256" key="1">
    <source>
        <dbReference type="ARBA" id="ARBA00007623"/>
    </source>
</evidence>
<evidence type="ECO:0000259" key="6">
    <source>
        <dbReference type="PROSITE" id="PS50203"/>
    </source>
</evidence>
<accession>A0A1S1Q3D5</accession>
<dbReference type="RefSeq" id="WP_071064001.1">
    <property type="nucleotide sequence ID" value="NZ_MAXA01000214.1"/>
</dbReference>
<keyword evidence="8" id="KW-1185">Reference proteome</keyword>
<dbReference type="GO" id="GO:0004198">
    <property type="term" value="F:calcium-dependent cysteine-type endopeptidase activity"/>
    <property type="evidence" value="ECO:0007669"/>
    <property type="project" value="InterPro"/>
</dbReference>
<dbReference type="AlphaFoldDB" id="A0A1S1Q3D5"/>
<dbReference type="SMART" id="SM00230">
    <property type="entry name" value="CysPc"/>
    <property type="match status" value="1"/>
</dbReference>
<evidence type="ECO:0000256" key="2">
    <source>
        <dbReference type="ARBA" id="ARBA00022670"/>
    </source>
</evidence>
<feature type="active site" evidence="5">
    <location>
        <position position="560"/>
    </location>
</feature>
<dbReference type="InterPro" id="IPR022684">
    <property type="entry name" value="Calpain_cysteine_protease"/>
</dbReference>
<feature type="domain" description="Calpain catalytic" evidence="6">
    <location>
        <begin position="380"/>
        <end position="598"/>
    </location>
</feature>
<evidence type="ECO:0000313" key="7">
    <source>
        <dbReference type="EMBL" id="OHV28106.1"/>
    </source>
</evidence>
<organism evidence="7 8">
    <name type="scientific">Parafrankia soli</name>
    <dbReference type="NCBI Taxonomy" id="2599596"/>
    <lineage>
        <taxon>Bacteria</taxon>
        <taxon>Bacillati</taxon>
        <taxon>Actinomycetota</taxon>
        <taxon>Actinomycetes</taxon>
        <taxon>Frankiales</taxon>
        <taxon>Frankiaceae</taxon>
        <taxon>Parafrankia</taxon>
    </lineage>
</organism>
<feature type="active site" evidence="5">
    <location>
        <position position="394"/>
    </location>
</feature>
<protein>
    <submittedName>
        <fullName evidence="7">Peptidase C2 calpain</fullName>
    </submittedName>
</protein>
<comment type="similarity">
    <text evidence="1">Belongs to the peptidase C2 family.</text>
</comment>
<comment type="caution">
    <text evidence="7">The sequence shown here is derived from an EMBL/GenBank/DDBJ whole genome shotgun (WGS) entry which is preliminary data.</text>
</comment>
<evidence type="ECO:0000256" key="3">
    <source>
        <dbReference type="ARBA" id="ARBA00022801"/>
    </source>
</evidence>
<dbReference type="GO" id="GO:0006508">
    <property type="term" value="P:proteolysis"/>
    <property type="evidence" value="ECO:0007669"/>
    <property type="project" value="UniProtKB-KW"/>
</dbReference>
<dbReference type="EMBL" id="MAXA01000214">
    <property type="protein sequence ID" value="OHV28106.1"/>
    <property type="molecule type" value="Genomic_DNA"/>
</dbReference>
<keyword evidence="3 5" id="KW-0378">Hydrolase</keyword>